<dbReference type="PATRIC" id="fig|1300222.3.peg.2026"/>
<sequence>MSYKRAIHILPNDLLEMVQEYVDGEFIYIPRKSGKKKEWGSNTSTRTELQQRNRQIYEEYLAGNSLQQLADKYFLSLKSMQRIIREQRNIP</sequence>
<reference evidence="2 3" key="1">
    <citation type="submission" date="2013-03" db="EMBL/GenBank/DDBJ databases">
        <title>Assembly of a new bacterial strain Brevibacillus borstelensis AK1.</title>
        <authorList>
            <person name="Rajan I."/>
            <person name="PoliReddy D."/>
            <person name="Sugumar T."/>
            <person name="Rathinam K."/>
            <person name="Alqarawi S."/>
            <person name="Khalil A.B."/>
            <person name="Sivakumar N."/>
        </authorList>
    </citation>
    <scope>NUCLEOTIDE SEQUENCE [LARGE SCALE GENOMIC DNA]</scope>
    <source>
        <strain evidence="2 3">AK1</strain>
    </source>
</reference>
<dbReference type="AlphaFoldDB" id="M8D9X6"/>
<accession>M8D9X6</accession>
<proteinExistence type="predicted"/>
<dbReference type="InterPro" id="IPR052411">
    <property type="entry name" value="c-mor_Regulatory_Protein"/>
</dbReference>
<dbReference type="RefSeq" id="WP_003387935.1">
    <property type="nucleotide sequence ID" value="NZ_APBN01000003.1"/>
</dbReference>
<evidence type="ECO:0000313" key="3">
    <source>
        <dbReference type="Proteomes" id="UP000012081"/>
    </source>
</evidence>
<dbReference type="InterPro" id="IPR009057">
    <property type="entry name" value="Homeodomain-like_sf"/>
</dbReference>
<dbReference type="NCBIfam" id="NF040785">
    <property type="entry name" value="CD3324_fam"/>
    <property type="match status" value="1"/>
</dbReference>
<dbReference type="Pfam" id="PF08765">
    <property type="entry name" value="Mor"/>
    <property type="match status" value="1"/>
</dbReference>
<name>M8D9X6_9BACL</name>
<feature type="domain" description="Mor transcription activator" evidence="1">
    <location>
        <begin position="19"/>
        <end position="89"/>
    </location>
</feature>
<dbReference type="STRING" id="1300222.I532_09812"/>
<dbReference type="EMBL" id="APBN01000003">
    <property type="protein sequence ID" value="EMT53064.1"/>
    <property type="molecule type" value="Genomic_DNA"/>
</dbReference>
<dbReference type="SUPFAM" id="SSF46689">
    <property type="entry name" value="Homeodomain-like"/>
    <property type="match status" value="1"/>
</dbReference>
<dbReference type="PANTHER" id="PTHR37812">
    <property type="entry name" value="MU-LIKE PROPHAGE FLUMU PROTEIN C"/>
    <property type="match status" value="1"/>
</dbReference>
<keyword evidence="3" id="KW-1185">Reference proteome</keyword>
<dbReference type="InterPro" id="IPR014875">
    <property type="entry name" value="Mor_transcription_activator"/>
</dbReference>
<protein>
    <recommendedName>
        <fullName evidence="1">Mor transcription activator domain-containing protein</fullName>
    </recommendedName>
</protein>
<dbReference type="OrthoDB" id="9800398at2"/>
<comment type="caution">
    <text evidence="2">The sequence shown here is derived from an EMBL/GenBank/DDBJ whole genome shotgun (WGS) entry which is preliminary data.</text>
</comment>
<evidence type="ECO:0000259" key="1">
    <source>
        <dbReference type="Pfam" id="PF08765"/>
    </source>
</evidence>
<evidence type="ECO:0000313" key="2">
    <source>
        <dbReference type="EMBL" id="EMT53064.1"/>
    </source>
</evidence>
<dbReference type="PANTHER" id="PTHR37812:SF1">
    <property type="entry name" value="MU-LIKE PROPHAGE FLUMU PROTEIN C"/>
    <property type="match status" value="1"/>
</dbReference>
<organism evidence="2 3">
    <name type="scientific">Brevibacillus borstelensis AK1</name>
    <dbReference type="NCBI Taxonomy" id="1300222"/>
    <lineage>
        <taxon>Bacteria</taxon>
        <taxon>Bacillati</taxon>
        <taxon>Bacillota</taxon>
        <taxon>Bacilli</taxon>
        <taxon>Bacillales</taxon>
        <taxon>Paenibacillaceae</taxon>
        <taxon>Brevibacillus</taxon>
    </lineage>
</organism>
<dbReference type="InterPro" id="IPR049739">
    <property type="entry name" value="YraL-like"/>
</dbReference>
<dbReference type="Proteomes" id="UP000012081">
    <property type="component" value="Unassembled WGS sequence"/>
</dbReference>
<gene>
    <name evidence="2" type="ORF">I532_09812</name>
</gene>
<dbReference type="Gene3D" id="1.10.10.60">
    <property type="entry name" value="Homeodomain-like"/>
    <property type="match status" value="1"/>
</dbReference>